<dbReference type="Gene3D" id="1.10.10.10">
    <property type="entry name" value="Winged helix-like DNA-binding domain superfamily/Winged helix DNA-binding domain"/>
    <property type="match status" value="1"/>
</dbReference>
<feature type="non-terminal residue" evidence="6">
    <location>
        <position position="261"/>
    </location>
</feature>
<dbReference type="Gene3D" id="3.40.190.290">
    <property type="match status" value="1"/>
</dbReference>
<evidence type="ECO:0000256" key="1">
    <source>
        <dbReference type="ARBA" id="ARBA00009437"/>
    </source>
</evidence>
<evidence type="ECO:0000313" key="6">
    <source>
        <dbReference type="EMBL" id="VAW07934.1"/>
    </source>
</evidence>
<dbReference type="PANTHER" id="PTHR30126">
    <property type="entry name" value="HTH-TYPE TRANSCRIPTIONAL REGULATOR"/>
    <property type="match status" value="1"/>
</dbReference>
<keyword evidence="2" id="KW-0805">Transcription regulation</keyword>
<name>A0A3B0TGX8_9ZZZZ</name>
<comment type="similarity">
    <text evidence="1">Belongs to the LysR transcriptional regulatory family.</text>
</comment>
<dbReference type="SUPFAM" id="SSF53850">
    <property type="entry name" value="Periplasmic binding protein-like II"/>
    <property type="match status" value="1"/>
</dbReference>
<evidence type="ECO:0000259" key="5">
    <source>
        <dbReference type="PROSITE" id="PS50931"/>
    </source>
</evidence>
<dbReference type="GO" id="GO:0000976">
    <property type="term" value="F:transcription cis-regulatory region binding"/>
    <property type="evidence" value="ECO:0007669"/>
    <property type="project" value="TreeGrafter"/>
</dbReference>
<accession>A0A3B0TGX8</accession>
<dbReference type="PANTHER" id="PTHR30126:SF39">
    <property type="entry name" value="HTH-TYPE TRANSCRIPTIONAL REGULATOR CYSL"/>
    <property type="match status" value="1"/>
</dbReference>
<organism evidence="6">
    <name type="scientific">hydrothermal vent metagenome</name>
    <dbReference type="NCBI Taxonomy" id="652676"/>
    <lineage>
        <taxon>unclassified sequences</taxon>
        <taxon>metagenomes</taxon>
        <taxon>ecological metagenomes</taxon>
    </lineage>
</organism>
<dbReference type="Pfam" id="PF00126">
    <property type="entry name" value="HTH_1"/>
    <property type="match status" value="1"/>
</dbReference>
<sequence length="261" mass="28030">MTPTQLKAFAAIVRNGSAKAAAEELGISGAAISSHTAALRKELNDPLYHPSSSGLSFTPGGLRLAARAKELLGLQEQTRQEVLAASHGQRILRLATTSLFAEYAAPGLLELFKTRADDIEVEMSVHPGGRTDELLAAHQADVIIAPFRRLPTESFRSSQFLRYELGLVTSVNHPLTLGRSDASTLRKQTWFLGPSAVEPHGATALLLKRFAVPEKNQRIFQSHAAAISELQASKGIAILPDFRVASYVSNGSVERISAPGT</sequence>
<dbReference type="InterPro" id="IPR036388">
    <property type="entry name" value="WH-like_DNA-bd_sf"/>
</dbReference>
<evidence type="ECO:0000256" key="3">
    <source>
        <dbReference type="ARBA" id="ARBA00023125"/>
    </source>
</evidence>
<dbReference type="GO" id="GO:0003700">
    <property type="term" value="F:DNA-binding transcription factor activity"/>
    <property type="evidence" value="ECO:0007669"/>
    <property type="project" value="InterPro"/>
</dbReference>
<dbReference type="PROSITE" id="PS50931">
    <property type="entry name" value="HTH_LYSR"/>
    <property type="match status" value="1"/>
</dbReference>
<evidence type="ECO:0000256" key="4">
    <source>
        <dbReference type="ARBA" id="ARBA00023163"/>
    </source>
</evidence>
<keyword evidence="4" id="KW-0804">Transcription</keyword>
<dbReference type="Pfam" id="PF03466">
    <property type="entry name" value="LysR_substrate"/>
    <property type="match status" value="1"/>
</dbReference>
<proteinExistence type="inferred from homology"/>
<gene>
    <name evidence="6" type="ORF">MNBD_ACTINO02-1470</name>
</gene>
<protein>
    <recommendedName>
        <fullName evidence="5">HTH lysR-type domain-containing protein</fullName>
    </recommendedName>
</protein>
<dbReference type="CDD" id="cd05466">
    <property type="entry name" value="PBP2_LTTR_substrate"/>
    <property type="match status" value="1"/>
</dbReference>
<keyword evidence="3" id="KW-0238">DNA-binding</keyword>
<dbReference type="SUPFAM" id="SSF46785">
    <property type="entry name" value="Winged helix' DNA-binding domain"/>
    <property type="match status" value="1"/>
</dbReference>
<dbReference type="InterPro" id="IPR036390">
    <property type="entry name" value="WH_DNA-bd_sf"/>
</dbReference>
<dbReference type="AlphaFoldDB" id="A0A3B0TGX8"/>
<feature type="domain" description="HTH lysR-type" evidence="5">
    <location>
        <begin position="1"/>
        <end position="58"/>
    </location>
</feature>
<reference evidence="6" key="1">
    <citation type="submission" date="2018-06" db="EMBL/GenBank/DDBJ databases">
        <authorList>
            <person name="Zhirakovskaya E."/>
        </authorList>
    </citation>
    <scope>NUCLEOTIDE SEQUENCE</scope>
</reference>
<evidence type="ECO:0000256" key="2">
    <source>
        <dbReference type="ARBA" id="ARBA00023015"/>
    </source>
</evidence>
<dbReference type="InterPro" id="IPR000847">
    <property type="entry name" value="LysR_HTH_N"/>
</dbReference>
<dbReference type="EMBL" id="UOEK01000428">
    <property type="protein sequence ID" value="VAW07934.1"/>
    <property type="molecule type" value="Genomic_DNA"/>
</dbReference>
<dbReference type="InterPro" id="IPR005119">
    <property type="entry name" value="LysR_subst-bd"/>
</dbReference>